<dbReference type="SUPFAM" id="SSF51182">
    <property type="entry name" value="RmlC-like cupins"/>
    <property type="match status" value="1"/>
</dbReference>
<dbReference type="GO" id="GO:0003677">
    <property type="term" value="F:DNA binding"/>
    <property type="evidence" value="ECO:0007669"/>
    <property type="project" value="UniProtKB-KW"/>
</dbReference>
<evidence type="ECO:0000259" key="3">
    <source>
        <dbReference type="PROSITE" id="PS50943"/>
    </source>
</evidence>
<dbReference type="SUPFAM" id="SSF47413">
    <property type="entry name" value="lambda repressor-like DNA-binding domains"/>
    <property type="match status" value="1"/>
</dbReference>
<dbReference type="Gene3D" id="1.10.260.40">
    <property type="entry name" value="lambda repressor-like DNA-binding domains"/>
    <property type="match status" value="1"/>
</dbReference>
<evidence type="ECO:0000313" key="5">
    <source>
        <dbReference type="Proteomes" id="UP000194151"/>
    </source>
</evidence>
<dbReference type="GO" id="GO:0005829">
    <property type="term" value="C:cytosol"/>
    <property type="evidence" value="ECO:0007669"/>
    <property type="project" value="TreeGrafter"/>
</dbReference>
<dbReference type="OrthoDB" id="9805356at2"/>
<dbReference type="SMART" id="SM00530">
    <property type="entry name" value="HTH_XRE"/>
    <property type="match status" value="1"/>
</dbReference>
<dbReference type="Pfam" id="PF07883">
    <property type="entry name" value="Cupin_2"/>
    <property type="match status" value="1"/>
</dbReference>
<dbReference type="InterPro" id="IPR001387">
    <property type="entry name" value="Cro/C1-type_HTH"/>
</dbReference>
<dbReference type="PANTHER" id="PTHR46797:SF1">
    <property type="entry name" value="METHYLPHOSPHONATE SYNTHASE"/>
    <property type="match status" value="1"/>
</dbReference>
<reference evidence="4 5" key="1">
    <citation type="submission" date="2017-05" db="EMBL/GenBank/DDBJ databases">
        <title>Complete and WGS of Bordetella genogroups.</title>
        <authorList>
            <person name="Spilker T."/>
            <person name="LiPuma J."/>
        </authorList>
    </citation>
    <scope>NUCLEOTIDE SEQUENCE [LARGE SCALE GENOMIC DNA]</scope>
    <source>
        <strain evidence="4 5">AU19157</strain>
    </source>
</reference>
<dbReference type="PANTHER" id="PTHR46797">
    <property type="entry name" value="HTH-TYPE TRANSCRIPTIONAL REGULATOR"/>
    <property type="match status" value="1"/>
</dbReference>
<organism evidence="4 5">
    <name type="scientific">Bordetella genomosp. 8</name>
    <dbReference type="NCBI Taxonomy" id="1416806"/>
    <lineage>
        <taxon>Bacteria</taxon>
        <taxon>Pseudomonadati</taxon>
        <taxon>Pseudomonadota</taxon>
        <taxon>Betaproteobacteria</taxon>
        <taxon>Burkholderiales</taxon>
        <taxon>Alcaligenaceae</taxon>
        <taxon>Bordetella</taxon>
    </lineage>
</organism>
<accession>A0A1W6YG98</accession>
<dbReference type="AlphaFoldDB" id="A0A1W6YG98"/>
<keyword evidence="1" id="KW-0238">DNA-binding</keyword>
<protein>
    <recommendedName>
        <fullName evidence="3">HTH cro/C1-type domain-containing protein</fullName>
    </recommendedName>
</protein>
<dbReference type="CDD" id="cd02209">
    <property type="entry name" value="cupin_XRE_C"/>
    <property type="match status" value="1"/>
</dbReference>
<sequence>MKPVRRPSSRRKAIPNSALPLEQDTADAETPAHIALGERIRGLRQQAKLTLADVAERAGFGKAYLSRIENGQKVPPLATLTRIAEVLGVEAAGLLADHAPVHDWRGVSLVRRNERRPTVLGGTAFGYDYLSVSNATHGRALQPFLFTFPDQIDKYVFFEHDGEELIHILSGRVEWQIGMDKFMLEAGDTLHFDSRMPHRGRSLGGPATALVVMYAPPHGTGELA</sequence>
<gene>
    <name evidence="4" type="ORF">CAL12_04015</name>
</gene>
<name>A0A1W6YG98_9BORD</name>
<dbReference type="STRING" id="1416806.CAL12_04015"/>
<proteinExistence type="predicted"/>
<dbReference type="Gene3D" id="2.60.120.10">
    <property type="entry name" value="Jelly Rolls"/>
    <property type="match status" value="1"/>
</dbReference>
<feature type="compositionally biased region" description="Basic residues" evidence="2">
    <location>
        <begin position="1"/>
        <end position="13"/>
    </location>
</feature>
<dbReference type="GO" id="GO:0003700">
    <property type="term" value="F:DNA-binding transcription factor activity"/>
    <property type="evidence" value="ECO:0007669"/>
    <property type="project" value="TreeGrafter"/>
</dbReference>
<dbReference type="CDD" id="cd00093">
    <property type="entry name" value="HTH_XRE"/>
    <property type="match status" value="1"/>
</dbReference>
<dbReference type="PROSITE" id="PS50943">
    <property type="entry name" value="HTH_CROC1"/>
    <property type="match status" value="1"/>
</dbReference>
<feature type="region of interest" description="Disordered" evidence="2">
    <location>
        <begin position="1"/>
        <end position="26"/>
    </location>
</feature>
<dbReference type="EMBL" id="CP021108">
    <property type="protein sequence ID" value="ARP80071.1"/>
    <property type="molecule type" value="Genomic_DNA"/>
</dbReference>
<dbReference type="Proteomes" id="UP000194151">
    <property type="component" value="Chromosome"/>
</dbReference>
<dbReference type="Pfam" id="PF13560">
    <property type="entry name" value="HTH_31"/>
    <property type="match status" value="1"/>
</dbReference>
<dbReference type="RefSeq" id="WP_086063302.1">
    <property type="nucleotide sequence ID" value="NZ_CP021108.1"/>
</dbReference>
<dbReference type="InterPro" id="IPR014710">
    <property type="entry name" value="RmlC-like_jellyroll"/>
</dbReference>
<evidence type="ECO:0000256" key="1">
    <source>
        <dbReference type="ARBA" id="ARBA00023125"/>
    </source>
</evidence>
<keyword evidence="5" id="KW-1185">Reference proteome</keyword>
<dbReference type="InterPro" id="IPR010982">
    <property type="entry name" value="Lambda_DNA-bd_dom_sf"/>
</dbReference>
<dbReference type="InterPro" id="IPR011051">
    <property type="entry name" value="RmlC_Cupin_sf"/>
</dbReference>
<dbReference type="InterPro" id="IPR013096">
    <property type="entry name" value="Cupin_2"/>
</dbReference>
<evidence type="ECO:0000256" key="2">
    <source>
        <dbReference type="SAM" id="MobiDB-lite"/>
    </source>
</evidence>
<evidence type="ECO:0000313" key="4">
    <source>
        <dbReference type="EMBL" id="ARP80071.1"/>
    </source>
</evidence>
<dbReference type="KEGG" id="bgv:CAL12_04015"/>
<feature type="domain" description="HTH cro/C1-type" evidence="3">
    <location>
        <begin position="40"/>
        <end position="94"/>
    </location>
</feature>
<dbReference type="InterPro" id="IPR050807">
    <property type="entry name" value="TransReg_Diox_bact_type"/>
</dbReference>